<evidence type="ECO:0000313" key="3">
    <source>
        <dbReference type="Proteomes" id="UP000027734"/>
    </source>
</evidence>
<dbReference type="Proteomes" id="UP000027734">
    <property type="component" value="Unassembled WGS sequence"/>
</dbReference>
<evidence type="ECO:0000313" key="2">
    <source>
        <dbReference type="EMBL" id="KEJ88079.1"/>
    </source>
</evidence>
<keyword evidence="3" id="KW-1185">Reference proteome</keyword>
<dbReference type="EMBL" id="JAMC01000009">
    <property type="protein sequence ID" value="KEJ88079.1"/>
    <property type="molecule type" value="Genomic_DNA"/>
</dbReference>
<dbReference type="STRING" id="1300350.Z948_2433"/>
<dbReference type="InterPro" id="IPR029063">
    <property type="entry name" value="SAM-dependent_MTases_sf"/>
</dbReference>
<dbReference type="GO" id="GO:0008168">
    <property type="term" value="F:methyltransferase activity"/>
    <property type="evidence" value="ECO:0007669"/>
    <property type="project" value="UniProtKB-KW"/>
</dbReference>
<comment type="caution">
    <text evidence="2">The sequence shown here is derived from an EMBL/GenBank/DDBJ whole genome shotgun (WGS) entry which is preliminary data.</text>
</comment>
<gene>
    <name evidence="2" type="ORF">DSW25_17570</name>
</gene>
<keyword evidence="2" id="KW-0489">Methyltransferase</keyword>
<dbReference type="eggNOG" id="COG0500">
    <property type="taxonomic scope" value="Bacteria"/>
</dbReference>
<accession>A0A073IED7</accession>
<dbReference type="Pfam" id="PF08242">
    <property type="entry name" value="Methyltransf_12"/>
    <property type="match status" value="1"/>
</dbReference>
<keyword evidence="2" id="KW-0808">Transferase</keyword>
<sequence length="265" mass="28868">MSETRRVTDLNRLAWDASAPLHGTGAAWETLCDTIQSGGSTLDETLTGALVAAGIKGARIVQVGCNNGREVFSTLALGAKEGWGIDQSKGFLDQAAHLNTLSPHHAHFLRADIYALPADAPKDFDIALITIGVLNWMPDLPRFFEVIAGLLRQGGQLIIYETHPMLEMFDPAADAPLAPAFSYFQTDAHIETQSITYDGTSTEGGPEAHWFPHTLSKVVQSALDAGLTLKNLHEYPHSIREVDYDVYVDQPAQIPMSFLLRASKN</sequence>
<dbReference type="InterPro" id="IPR013217">
    <property type="entry name" value="Methyltransf_12"/>
</dbReference>
<evidence type="ECO:0000259" key="1">
    <source>
        <dbReference type="Pfam" id="PF08242"/>
    </source>
</evidence>
<feature type="domain" description="Methyltransferase type 12" evidence="1">
    <location>
        <begin position="62"/>
        <end position="157"/>
    </location>
</feature>
<dbReference type="GO" id="GO:0032259">
    <property type="term" value="P:methylation"/>
    <property type="evidence" value="ECO:0007669"/>
    <property type="project" value="UniProtKB-KW"/>
</dbReference>
<dbReference type="SUPFAM" id="SSF53335">
    <property type="entry name" value="S-adenosyl-L-methionine-dependent methyltransferases"/>
    <property type="match status" value="1"/>
</dbReference>
<dbReference type="OrthoDB" id="8385759at2"/>
<reference evidence="2 3" key="1">
    <citation type="submission" date="2014-01" db="EMBL/GenBank/DDBJ databases">
        <title>Sulfitobacter donghicola JCM 14565 Genome Sequencing.</title>
        <authorList>
            <person name="Lai Q."/>
            <person name="Hong Z."/>
        </authorList>
    </citation>
    <scope>NUCLEOTIDE SEQUENCE [LARGE SCALE GENOMIC DNA]</scope>
    <source>
        <strain evidence="2 3">JCM 14565</strain>
    </source>
</reference>
<dbReference type="AlphaFoldDB" id="A0A073IED7"/>
<proteinExistence type="predicted"/>
<name>A0A073IED7_9RHOB</name>
<protein>
    <submittedName>
        <fullName evidence="2">Methylase</fullName>
    </submittedName>
</protein>
<organism evidence="2 3">
    <name type="scientific">Sulfitobacter donghicola DSW-25 = KCTC 12864 = JCM 14565</name>
    <dbReference type="NCBI Taxonomy" id="1300350"/>
    <lineage>
        <taxon>Bacteria</taxon>
        <taxon>Pseudomonadati</taxon>
        <taxon>Pseudomonadota</taxon>
        <taxon>Alphaproteobacteria</taxon>
        <taxon>Rhodobacterales</taxon>
        <taxon>Roseobacteraceae</taxon>
        <taxon>Sulfitobacter</taxon>
    </lineage>
</organism>
<dbReference type="Gene3D" id="3.40.50.150">
    <property type="entry name" value="Vaccinia Virus protein VP39"/>
    <property type="match status" value="1"/>
</dbReference>
<dbReference type="CDD" id="cd02440">
    <property type="entry name" value="AdoMet_MTases"/>
    <property type="match status" value="1"/>
</dbReference>
<dbReference type="RefSeq" id="WP_025059782.1">
    <property type="nucleotide sequence ID" value="NZ_JAMC01000009.1"/>
</dbReference>